<reference evidence="3" key="1">
    <citation type="submission" date="2017-03" db="EMBL/GenBank/DDBJ databases">
        <authorList>
            <person name="Rodrigo-Torres L."/>
            <person name="Arahal R.D."/>
            <person name="Lucena T."/>
        </authorList>
    </citation>
    <scope>NUCLEOTIDE SEQUENCE [LARGE SCALE GENOMIC DNA]</scope>
    <source>
        <strain evidence="3">CECT 8411</strain>
    </source>
</reference>
<protein>
    <submittedName>
        <fullName evidence="2">Adenylate and Guanylate cyclase catalytic domain protein</fullName>
    </submittedName>
</protein>
<evidence type="ECO:0000313" key="3">
    <source>
        <dbReference type="Proteomes" id="UP000193778"/>
    </source>
</evidence>
<dbReference type="EMBL" id="FWFP01000018">
    <property type="protein sequence ID" value="SLN76192.1"/>
    <property type="molecule type" value="Genomic_DNA"/>
</dbReference>
<evidence type="ECO:0000313" key="2">
    <source>
        <dbReference type="EMBL" id="SLN76192.1"/>
    </source>
</evidence>
<dbReference type="PANTHER" id="PTHR43081">
    <property type="entry name" value="ADENYLATE CYCLASE, TERMINAL-DIFFERENTIATION SPECIFIC-RELATED"/>
    <property type="match status" value="1"/>
</dbReference>
<dbReference type="CDD" id="cd07302">
    <property type="entry name" value="CHD"/>
    <property type="match status" value="1"/>
</dbReference>
<accession>A0A1X7ADA2</accession>
<dbReference type="GO" id="GO:0035556">
    <property type="term" value="P:intracellular signal transduction"/>
    <property type="evidence" value="ECO:0007669"/>
    <property type="project" value="InterPro"/>
</dbReference>
<evidence type="ECO:0000259" key="1">
    <source>
        <dbReference type="PROSITE" id="PS50125"/>
    </source>
</evidence>
<dbReference type="Gene3D" id="3.30.70.1230">
    <property type="entry name" value="Nucleotide cyclase"/>
    <property type="match status" value="1"/>
</dbReference>
<dbReference type="Pfam" id="PF00211">
    <property type="entry name" value="Guanylate_cyc"/>
    <property type="match status" value="1"/>
</dbReference>
<proteinExistence type="predicted"/>
<dbReference type="AlphaFoldDB" id="A0A1X7ADA2"/>
<dbReference type="GO" id="GO:0004016">
    <property type="term" value="F:adenylate cyclase activity"/>
    <property type="evidence" value="ECO:0007669"/>
    <property type="project" value="UniProtKB-ARBA"/>
</dbReference>
<gene>
    <name evidence="2" type="ORF">RUM8411_04353</name>
</gene>
<feature type="domain" description="Guanylate cyclase" evidence="1">
    <location>
        <begin position="11"/>
        <end position="91"/>
    </location>
</feature>
<dbReference type="PROSITE" id="PS50125">
    <property type="entry name" value="GUANYLATE_CYCLASE_2"/>
    <property type="match status" value="1"/>
</dbReference>
<sequence>MALRTLREELIDPAIKKRRGRIVKLMGDGILIEFASVVDAVACGAEMQLSLADGDPGLSKIVFRIGVNLGDVVIDGEDIQGDGVNVAARLETLSEPGGMCISVAVHEQVRDRLAFNFEDAGKQEVKNIDRPVRVWKWSAGNPETDPGASSATRPLRQPVALPLPENLSIAVLAFDNISNDPEQEYFADCVAEDVCTALSRARDPVCDRPQQFV</sequence>
<dbReference type="InterPro" id="IPR001054">
    <property type="entry name" value="A/G_cyclase"/>
</dbReference>
<keyword evidence="3" id="KW-1185">Reference proteome</keyword>
<dbReference type="InterPro" id="IPR029787">
    <property type="entry name" value="Nucleotide_cyclase"/>
</dbReference>
<dbReference type="InterPro" id="IPR050697">
    <property type="entry name" value="Adenylyl/Guanylyl_Cyclase_3/4"/>
</dbReference>
<organism evidence="2 3">
    <name type="scientific">Ruegeria meonggei</name>
    <dbReference type="NCBI Taxonomy" id="1446476"/>
    <lineage>
        <taxon>Bacteria</taxon>
        <taxon>Pseudomonadati</taxon>
        <taxon>Pseudomonadota</taxon>
        <taxon>Alphaproteobacteria</taxon>
        <taxon>Rhodobacterales</taxon>
        <taxon>Roseobacteraceae</taxon>
        <taxon>Ruegeria</taxon>
    </lineage>
</organism>
<dbReference type="SUPFAM" id="SSF55073">
    <property type="entry name" value="Nucleotide cyclase"/>
    <property type="match status" value="1"/>
</dbReference>
<dbReference type="GO" id="GO:0006171">
    <property type="term" value="P:cAMP biosynthetic process"/>
    <property type="evidence" value="ECO:0007669"/>
    <property type="project" value="TreeGrafter"/>
</dbReference>
<dbReference type="PANTHER" id="PTHR43081:SF19">
    <property type="entry name" value="PH-SENSITIVE ADENYLATE CYCLASE RV1264"/>
    <property type="match status" value="1"/>
</dbReference>
<name>A0A1X7ADA2_9RHOB</name>
<dbReference type="Proteomes" id="UP000193778">
    <property type="component" value="Unassembled WGS sequence"/>
</dbReference>